<evidence type="ECO:0000256" key="3">
    <source>
        <dbReference type="SAM" id="SignalP"/>
    </source>
</evidence>
<feature type="chain" id="PRO_5003194203" evidence="3">
    <location>
        <begin position="19"/>
        <end position="623"/>
    </location>
</feature>
<keyword evidence="2" id="KW-0560">Oxidoreductase</keyword>
<dbReference type="InterPro" id="IPR016169">
    <property type="entry name" value="FAD-bd_PCMH_sub2"/>
</dbReference>
<dbReference type="STRING" id="985895.E4ZHU5"/>
<dbReference type="Pfam" id="PF08031">
    <property type="entry name" value="BBE"/>
    <property type="match status" value="1"/>
</dbReference>
<dbReference type="InterPro" id="IPR016166">
    <property type="entry name" value="FAD-bd_PCMH"/>
</dbReference>
<reference evidence="6" key="1">
    <citation type="journal article" date="2011" name="Nat. Commun.">
        <title>Effector diversification within compartments of the Leptosphaeria maculans genome affected by Repeat-Induced Point mutations.</title>
        <authorList>
            <person name="Rouxel T."/>
            <person name="Grandaubert J."/>
            <person name="Hane J.K."/>
            <person name="Hoede C."/>
            <person name="van de Wouw A.P."/>
            <person name="Couloux A."/>
            <person name="Dominguez V."/>
            <person name="Anthouard V."/>
            <person name="Bally P."/>
            <person name="Bourras S."/>
            <person name="Cozijnsen A.J."/>
            <person name="Ciuffetti L.M."/>
            <person name="Degrave A."/>
            <person name="Dilmaghani A."/>
            <person name="Duret L."/>
            <person name="Fudal I."/>
            <person name="Goodwin S.B."/>
            <person name="Gout L."/>
            <person name="Glaser N."/>
            <person name="Linglin J."/>
            <person name="Kema G.H.J."/>
            <person name="Lapalu N."/>
            <person name="Lawrence C.B."/>
            <person name="May K."/>
            <person name="Meyer M."/>
            <person name="Ollivier B."/>
            <person name="Poulain J."/>
            <person name="Schoch C.L."/>
            <person name="Simon A."/>
            <person name="Spatafora J.W."/>
            <person name="Stachowiak A."/>
            <person name="Turgeon B.G."/>
            <person name="Tyler B.M."/>
            <person name="Vincent D."/>
            <person name="Weissenbach J."/>
            <person name="Amselem J."/>
            <person name="Quesneville H."/>
            <person name="Oliver R.P."/>
            <person name="Wincker P."/>
            <person name="Balesdent M.-H."/>
            <person name="Howlett B.J."/>
        </authorList>
    </citation>
    <scope>NUCLEOTIDE SEQUENCE [LARGE SCALE GENOMIC DNA]</scope>
    <source>
        <strain evidence="6">JN3 / isolate v23.1.3 / race Av1-4-5-6-7-8</strain>
    </source>
</reference>
<dbReference type="PANTHER" id="PTHR13878">
    <property type="entry name" value="GULONOLACTONE OXIDASE"/>
    <property type="match status" value="1"/>
</dbReference>
<dbReference type="HOGENOM" id="CLU_018354_4_2_1"/>
<proteinExistence type="inferred from homology"/>
<dbReference type="OMA" id="VAQGMTC"/>
<dbReference type="InterPro" id="IPR006094">
    <property type="entry name" value="Oxid_FAD_bind_N"/>
</dbReference>
<dbReference type="InterPro" id="IPR050432">
    <property type="entry name" value="FAD-linked_Oxidoreductases_BP"/>
</dbReference>
<dbReference type="eggNOG" id="ENOG502QUV4">
    <property type="taxonomic scope" value="Eukaryota"/>
</dbReference>
<dbReference type="SUPFAM" id="SSF56176">
    <property type="entry name" value="FAD-binding/transporter-associated domain-like"/>
    <property type="match status" value="1"/>
</dbReference>
<keyword evidence="3" id="KW-0732">Signal</keyword>
<evidence type="ECO:0000256" key="1">
    <source>
        <dbReference type="ARBA" id="ARBA00005466"/>
    </source>
</evidence>
<dbReference type="PROSITE" id="PS51387">
    <property type="entry name" value="FAD_PCMH"/>
    <property type="match status" value="1"/>
</dbReference>
<dbReference type="AlphaFoldDB" id="E4ZHU5"/>
<dbReference type="EMBL" id="FP929065">
    <property type="protein sequence ID" value="CBX90928.1"/>
    <property type="molecule type" value="Genomic_DNA"/>
</dbReference>
<dbReference type="RefSeq" id="XP_003834293.1">
    <property type="nucleotide sequence ID" value="XM_003834245.1"/>
</dbReference>
<dbReference type="OrthoDB" id="9983560at2759"/>
<protein>
    <submittedName>
        <fullName evidence="5">Similar to FAD/FMN-containing isoamyl alcohol oxidase MreA</fullName>
    </submittedName>
</protein>
<accession>E4ZHU5</accession>
<feature type="signal peptide" evidence="3">
    <location>
        <begin position="1"/>
        <end position="18"/>
    </location>
</feature>
<dbReference type="Proteomes" id="UP000002668">
    <property type="component" value="Genome"/>
</dbReference>
<organism evidence="6">
    <name type="scientific">Leptosphaeria maculans (strain JN3 / isolate v23.1.3 / race Av1-4-5-6-7-8)</name>
    <name type="common">Blackleg fungus</name>
    <name type="synonym">Phoma lingam</name>
    <dbReference type="NCBI Taxonomy" id="985895"/>
    <lineage>
        <taxon>Eukaryota</taxon>
        <taxon>Fungi</taxon>
        <taxon>Dikarya</taxon>
        <taxon>Ascomycota</taxon>
        <taxon>Pezizomycotina</taxon>
        <taxon>Dothideomycetes</taxon>
        <taxon>Pleosporomycetidae</taxon>
        <taxon>Pleosporales</taxon>
        <taxon>Pleosporineae</taxon>
        <taxon>Leptosphaeriaceae</taxon>
        <taxon>Plenodomus</taxon>
        <taxon>Plenodomus lingam/Leptosphaeria maculans species complex</taxon>
    </lineage>
</organism>
<evidence type="ECO:0000259" key="4">
    <source>
        <dbReference type="PROSITE" id="PS51387"/>
    </source>
</evidence>
<dbReference type="GeneID" id="13284942"/>
<name>E4ZHU5_LEPMJ</name>
<evidence type="ECO:0000313" key="6">
    <source>
        <dbReference type="Proteomes" id="UP000002668"/>
    </source>
</evidence>
<dbReference type="InterPro" id="IPR036318">
    <property type="entry name" value="FAD-bd_PCMH-like_sf"/>
</dbReference>
<comment type="similarity">
    <text evidence="1">Belongs to the oxygen-dependent FAD-linked oxidoreductase family.</text>
</comment>
<sequence>MHSSSSLIRALLISSTAASPLLSTNVDTGILNADVDLQNVEPSLKPLFQSGSSTTVNITSGCKVYPGDPQWPSDVAWEELNKLTDNRLIAKPTPLASVCYPGADYNAAKCSEYTVPEWQKSYVHMQDPIEMMSPVAQGLTCAPPSLYDSRGCTRGGFPMYVVNATEPKHVQLAVNFARNTGVRLIIRNTGHDFLGKSGGKDALSIWTHWMKDIEYIEEYVDKEIGYSGPAFKAGSGVQAFELYQAAHDKGKVVVAGEGETVGIMGGYIQGGGHSPLTGLYGTGADNVLSMEVVTAAGDFVVANSTSNTDLFWALRGGGGSTFGVVTSVTVRAHPDLPVTASRFGFSSAQTGNETFWAAIRAYIDLWTANADAGTYTYWTLIPTNGTFAFAFSPFFAPNKTVDEATALLQPWFTKLTDLGITFNPNMTHFDNFYAAWRSSFPLEAVQKPNVATGSRLFPRANFVSAEKREEWFKNIRQSSEKNRVQVHFNMQAKNPFLADGPANSNAVNSHWRPLVSFSMQSVRWPLNSTAAEILRIRRDFQAGDMQRWRDISPGTGSYLAEADRLEPDFGEAFWGEGYERLRKIKAEVDPLDVFYATTGVGSERWEVRSVDGLPNENGKLCRV</sequence>
<feature type="domain" description="FAD-binding PCMH-type" evidence="4">
    <location>
        <begin position="154"/>
        <end position="335"/>
    </location>
</feature>
<evidence type="ECO:0000256" key="2">
    <source>
        <dbReference type="ARBA" id="ARBA00023002"/>
    </source>
</evidence>
<dbReference type="InterPro" id="IPR012951">
    <property type="entry name" value="BBE"/>
</dbReference>
<dbReference type="Gene3D" id="3.30.465.10">
    <property type="match status" value="2"/>
</dbReference>
<dbReference type="InParanoid" id="E4ZHU5"/>
<dbReference type="GO" id="GO:0016491">
    <property type="term" value="F:oxidoreductase activity"/>
    <property type="evidence" value="ECO:0007669"/>
    <property type="project" value="UniProtKB-KW"/>
</dbReference>
<gene>
    <name evidence="5" type="ORF">LEMA_P059620.1</name>
</gene>
<dbReference type="PANTHER" id="PTHR13878:SF91">
    <property type="entry name" value="FAD BINDING DOMAIN PROTEIN (AFU_ORTHOLOGUE AFUA_6G12070)-RELATED"/>
    <property type="match status" value="1"/>
</dbReference>
<dbReference type="GO" id="GO:0071949">
    <property type="term" value="F:FAD binding"/>
    <property type="evidence" value="ECO:0007669"/>
    <property type="project" value="InterPro"/>
</dbReference>
<keyword evidence="6" id="KW-1185">Reference proteome</keyword>
<dbReference type="Pfam" id="PF01565">
    <property type="entry name" value="FAD_binding_4"/>
    <property type="match status" value="1"/>
</dbReference>
<evidence type="ECO:0000313" key="5">
    <source>
        <dbReference type="EMBL" id="CBX90928.1"/>
    </source>
</evidence>
<dbReference type="VEuPathDB" id="FungiDB:LEMA_P059620.1"/>